<feature type="compositionally biased region" description="Polar residues" evidence="1">
    <location>
        <begin position="31"/>
        <end position="44"/>
    </location>
</feature>
<evidence type="ECO:0000259" key="3">
    <source>
        <dbReference type="PROSITE" id="PS50222"/>
    </source>
</evidence>
<feature type="region of interest" description="Disordered" evidence="1">
    <location>
        <begin position="31"/>
        <end position="55"/>
    </location>
</feature>
<feature type="chain" id="PRO_5030613548" description="EF-hand domain-containing protein" evidence="2">
    <location>
        <begin position="22"/>
        <end position="90"/>
    </location>
</feature>
<evidence type="ECO:0000256" key="1">
    <source>
        <dbReference type="SAM" id="MobiDB-lite"/>
    </source>
</evidence>
<keyword evidence="2" id="KW-0732">Signal</keyword>
<dbReference type="PROSITE" id="PS00018">
    <property type="entry name" value="EF_HAND_1"/>
    <property type="match status" value="1"/>
</dbReference>
<dbReference type="Gene3D" id="1.10.238.10">
    <property type="entry name" value="EF-hand"/>
    <property type="match status" value="1"/>
</dbReference>
<gene>
    <name evidence="4" type="ORF">BDK63_002143</name>
</gene>
<organism evidence="4 5">
    <name type="scientific">Halomonas campaniensis</name>
    <dbReference type="NCBI Taxonomy" id="213554"/>
    <lineage>
        <taxon>Bacteria</taxon>
        <taxon>Pseudomonadati</taxon>
        <taxon>Pseudomonadota</taxon>
        <taxon>Gammaproteobacteria</taxon>
        <taxon>Oceanospirillales</taxon>
        <taxon>Halomonadaceae</taxon>
        <taxon>Halomonas</taxon>
    </lineage>
</organism>
<evidence type="ECO:0000313" key="4">
    <source>
        <dbReference type="EMBL" id="MBB3331260.1"/>
    </source>
</evidence>
<dbReference type="SUPFAM" id="SSF47473">
    <property type="entry name" value="EF-hand"/>
    <property type="match status" value="1"/>
</dbReference>
<dbReference type="PROSITE" id="PS50222">
    <property type="entry name" value="EF_HAND_2"/>
    <property type="match status" value="1"/>
</dbReference>
<accession>A0A7W5K3F6</accession>
<dbReference type="AlphaFoldDB" id="A0A7W5K3F6"/>
<reference evidence="4 5" key="1">
    <citation type="submission" date="2020-08" db="EMBL/GenBank/DDBJ databases">
        <title>Genomic Encyclopedia of Archaeal and Bacterial Type Strains, Phase II (KMG-II): from individual species to whole genera.</title>
        <authorList>
            <person name="Goeker M."/>
        </authorList>
    </citation>
    <scope>NUCLEOTIDE SEQUENCE [LARGE SCALE GENOMIC DNA]</scope>
    <source>
        <strain evidence="4 5">5AG</strain>
    </source>
</reference>
<proteinExistence type="predicted"/>
<dbReference type="GO" id="GO:0005509">
    <property type="term" value="F:calcium ion binding"/>
    <property type="evidence" value="ECO:0007669"/>
    <property type="project" value="InterPro"/>
</dbReference>
<protein>
    <recommendedName>
        <fullName evidence="3">EF-hand domain-containing protein</fullName>
    </recommendedName>
</protein>
<sequence>MKNQKAALFIALSLVSGIALAERGSADFNQPITPASASTGQNSFEALDRNGDGVISPEEAEAGTLPANFLYLDRNHDGVISLKEFNYRPR</sequence>
<feature type="domain" description="EF-hand" evidence="3">
    <location>
        <begin position="35"/>
        <end position="70"/>
    </location>
</feature>
<dbReference type="Proteomes" id="UP000553442">
    <property type="component" value="Unassembled WGS sequence"/>
</dbReference>
<comment type="caution">
    <text evidence="4">The sequence shown here is derived from an EMBL/GenBank/DDBJ whole genome shotgun (WGS) entry which is preliminary data.</text>
</comment>
<keyword evidence="5" id="KW-1185">Reference proteome</keyword>
<dbReference type="InterPro" id="IPR011992">
    <property type="entry name" value="EF-hand-dom_pair"/>
</dbReference>
<evidence type="ECO:0000313" key="5">
    <source>
        <dbReference type="Proteomes" id="UP000553442"/>
    </source>
</evidence>
<name>A0A7W5K3F6_9GAMM</name>
<dbReference type="RefSeq" id="WP_183331918.1">
    <property type="nucleotide sequence ID" value="NZ_JACHZF010000014.1"/>
</dbReference>
<dbReference type="InterPro" id="IPR002048">
    <property type="entry name" value="EF_hand_dom"/>
</dbReference>
<evidence type="ECO:0000256" key="2">
    <source>
        <dbReference type="SAM" id="SignalP"/>
    </source>
</evidence>
<dbReference type="EMBL" id="JACHZF010000014">
    <property type="protein sequence ID" value="MBB3331260.1"/>
    <property type="molecule type" value="Genomic_DNA"/>
</dbReference>
<dbReference type="Pfam" id="PF13202">
    <property type="entry name" value="EF-hand_5"/>
    <property type="match status" value="2"/>
</dbReference>
<dbReference type="InterPro" id="IPR018247">
    <property type="entry name" value="EF_Hand_1_Ca_BS"/>
</dbReference>
<feature type="signal peptide" evidence="2">
    <location>
        <begin position="1"/>
        <end position="21"/>
    </location>
</feature>